<dbReference type="Pfam" id="PF01926">
    <property type="entry name" value="MMR_HSR1"/>
    <property type="match status" value="1"/>
</dbReference>
<keyword evidence="4 6" id="KW-0630">Potassium</keyword>
<comment type="caution">
    <text evidence="10">The sequence shown here is derived from an EMBL/GenBank/DDBJ whole genome shotgun (WGS) entry which is preliminary data.</text>
</comment>
<dbReference type="CDD" id="cd04164">
    <property type="entry name" value="trmE"/>
    <property type="match status" value="1"/>
</dbReference>
<dbReference type="InterPro" id="IPR027266">
    <property type="entry name" value="TrmE/GcvT-like"/>
</dbReference>
<dbReference type="InterPro" id="IPR027417">
    <property type="entry name" value="P-loop_NTPase"/>
</dbReference>
<dbReference type="SUPFAM" id="SSF103025">
    <property type="entry name" value="Folate-binding domain"/>
    <property type="match status" value="1"/>
</dbReference>
<feature type="binding site" evidence="6">
    <location>
        <position position="22"/>
    </location>
    <ligand>
        <name>(6S)-5-formyl-5,6,7,8-tetrahydrofolate</name>
        <dbReference type="ChEBI" id="CHEBI:57457"/>
    </ligand>
</feature>
<gene>
    <name evidence="6 10" type="primary">mnmE</name>
    <name evidence="6" type="synonym">trmE</name>
    <name evidence="10" type="ORF">E6K73_12985</name>
</gene>
<comment type="function">
    <text evidence="6">Exhibits a very high intrinsic GTPase hydrolysis rate. Involved in the addition of a carboxymethylaminomethyl (cmnm) group at the wobble position (U34) of certain tRNAs, forming tRNA-cmnm(5)s(2)U34.</text>
</comment>
<sequence>MLDETIVAIATAAGAAGLAVVRASGTRAIEITDRVFRGRACLAGAPSHTLHHGWAVWPEAPCVPGANGSDGEPGDSGGPAAARPGAESTRRGPDPPRAPEPRRLDEVVVALFRAPRSYTREDVVEISCHGGRISAGRVLAALLRAGARLARPGEFTLRAFVNGRIDLAQAEAVADLIRAETEAAHELALSQIAGELSRRLDELSERVTDSLGEVEARVDFAEDVGGVEVPPHVVSAIRSASAELDTLLGGAAFARAVREGVRLPLVGRPNVGKSALFNALIGEERAIVTDLPGTTRDRVSEAIELNGVRVTLSDTAGLRAPSEPVEAIGIARAEQALDQSRVVVWVVDGAAPLEPEDLRVASRLDEKRVLVALNKRDLGPVTRAAEVEPLLDGASRRRIVAVSATQREGLDEARQALVELLELDRSEGLGGAVSNPRHVEALSRARESLARAAAAGCAGAPGEIVALELREALEAIGEVTGRTVGEDLLDRIFSRFCVGK</sequence>
<dbReference type="Pfam" id="PF10396">
    <property type="entry name" value="TrmE_N"/>
    <property type="match status" value="1"/>
</dbReference>
<dbReference type="InterPro" id="IPR031168">
    <property type="entry name" value="G_TrmE"/>
</dbReference>
<feature type="binding site" evidence="6">
    <location>
        <position position="125"/>
    </location>
    <ligand>
        <name>(6S)-5-formyl-5,6,7,8-tetrahydrofolate</name>
        <dbReference type="ChEBI" id="CHEBI:57457"/>
    </ligand>
</feature>
<keyword evidence="5 6" id="KW-0342">GTP-binding</keyword>
<evidence type="ECO:0000256" key="1">
    <source>
        <dbReference type="ARBA" id="ARBA00011043"/>
    </source>
</evidence>
<dbReference type="GO" id="GO:0003924">
    <property type="term" value="F:GTPase activity"/>
    <property type="evidence" value="ECO:0007669"/>
    <property type="project" value="UniProtKB-UniRule"/>
</dbReference>
<feature type="binding site" evidence="6">
    <location>
        <position position="294"/>
    </location>
    <ligand>
        <name>K(+)</name>
        <dbReference type="ChEBI" id="CHEBI:29103"/>
    </ligand>
</feature>
<feature type="binding site" evidence="6">
    <location>
        <position position="289"/>
    </location>
    <ligand>
        <name>K(+)</name>
        <dbReference type="ChEBI" id="CHEBI:29103"/>
    </ligand>
</feature>
<keyword evidence="6" id="KW-0479">Metal-binding</keyword>
<dbReference type="GO" id="GO:0030488">
    <property type="term" value="P:tRNA methylation"/>
    <property type="evidence" value="ECO:0007669"/>
    <property type="project" value="TreeGrafter"/>
</dbReference>
<dbReference type="PANTHER" id="PTHR42714:SF2">
    <property type="entry name" value="TRNA MODIFICATION GTPASE GTPBP3, MITOCHONDRIAL"/>
    <property type="match status" value="1"/>
</dbReference>
<dbReference type="InterPro" id="IPR004520">
    <property type="entry name" value="GTPase_MnmE"/>
</dbReference>
<dbReference type="Pfam" id="PF12631">
    <property type="entry name" value="MnmE_helical"/>
    <property type="match status" value="1"/>
</dbReference>
<keyword evidence="6" id="KW-0963">Cytoplasm</keyword>
<comment type="similarity">
    <text evidence="1 6 7">Belongs to the TRAFAC class TrmE-Era-EngA-EngB-Septin-like GTPase superfamily. TrmE GTPase family.</text>
</comment>
<dbReference type="AlphaFoldDB" id="A0A538S956"/>
<dbReference type="InterPro" id="IPR005225">
    <property type="entry name" value="Small_GTP-bd"/>
</dbReference>
<dbReference type="GO" id="GO:0005525">
    <property type="term" value="F:GTP binding"/>
    <property type="evidence" value="ECO:0007669"/>
    <property type="project" value="UniProtKB-UniRule"/>
</dbReference>
<dbReference type="PROSITE" id="PS51709">
    <property type="entry name" value="G_TRME"/>
    <property type="match status" value="1"/>
</dbReference>
<keyword evidence="6" id="KW-0378">Hydrolase</keyword>
<evidence type="ECO:0000256" key="2">
    <source>
        <dbReference type="ARBA" id="ARBA00022694"/>
    </source>
</evidence>
<dbReference type="CDD" id="cd14858">
    <property type="entry name" value="TrmE_N"/>
    <property type="match status" value="1"/>
</dbReference>
<evidence type="ECO:0000256" key="7">
    <source>
        <dbReference type="RuleBase" id="RU003313"/>
    </source>
</evidence>
<feature type="binding site" evidence="6">
    <location>
        <begin position="314"/>
        <end position="317"/>
    </location>
    <ligand>
        <name>GTP</name>
        <dbReference type="ChEBI" id="CHEBI:37565"/>
    </ligand>
</feature>
<dbReference type="InterPro" id="IPR027368">
    <property type="entry name" value="MnmE_dom2"/>
</dbReference>
<proteinExistence type="inferred from homology"/>
<accession>A0A538S956</accession>
<dbReference type="EC" id="3.6.-.-" evidence="6"/>
<feature type="binding site" evidence="6">
    <location>
        <position position="164"/>
    </location>
    <ligand>
        <name>(6S)-5-formyl-5,6,7,8-tetrahydrofolate</name>
        <dbReference type="ChEBI" id="CHEBI:57457"/>
    </ligand>
</feature>
<keyword evidence="6" id="KW-0460">Magnesium</keyword>
<dbReference type="GO" id="GO:0046872">
    <property type="term" value="F:metal ion binding"/>
    <property type="evidence" value="ECO:0007669"/>
    <property type="project" value="UniProtKB-KW"/>
</dbReference>
<dbReference type="InterPro" id="IPR018948">
    <property type="entry name" value="GTP-bd_TrmE_N"/>
</dbReference>
<dbReference type="Gene3D" id="3.30.1360.120">
    <property type="entry name" value="Probable tRNA modification gtpase trme, domain 1"/>
    <property type="match status" value="1"/>
</dbReference>
<evidence type="ECO:0000313" key="10">
    <source>
        <dbReference type="EMBL" id="TMQ47866.1"/>
    </source>
</evidence>
<keyword evidence="2 6" id="KW-0819">tRNA processing</keyword>
<evidence type="ECO:0000256" key="5">
    <source>
        <dbReference type="ARBA" id="ARBA00023134"/>
    </source>
</evidence>
<dbReference type="EMBL" id="VBOT01000164">
    <property type="protein sequence ID" value="TMQ47866.1"/>
    <property type="molecule type" value="Genomic_DNA"/>
</dbReference>
<dbReference type="Gene3D" id="3.40.50.300">
    <property type="entry name" value="P-loop containing nucleotide triphosphate hydrolases"/>
    <property type="match status" value="1"/>
</dbReference>
<dbReference type="Proteomes" id="UP000320184">
    <property type="component" value="Unassembled WGS sequence"/>
</dbReference>
<name>A0A538S956_UNCEI</name>
<feature type="binding site" evidence="6">
    <location>
        <position position="500"/>
    </location>
    <ligand>
        <name>(6S)-5-formyl-5,6,7,8-tetrahydrofolate</name>
        <dbReference type="ChEBI" id="CHEBI:57457"/>
    </ligand>
</feature>
<feature type="region of interest" description="Disordered" evidence="8">
    <location>
        <begin position="65"/>
        <end position="103"/>
    </location>
</feature>
<evidence type="ECO:0000256" key="4">
    <source>
        <dbReference type="ARBA" id="ARBA00022958"/>
    </source>
</evidence>
<keyword evidence="3 6" id="KW-0547">Nucleotide-binding</keyword>
<protein>
    <recommendedName>
        <fullName evidence="6">tRNA modification GTPase MnmE</fullName>
        <ecNumber evidence="6">3.6.-.-</ecNumber>
    </recommendedName>
</protein>
<comment type="caution">
    <text evidence="6">Lacks conserved residue(s) required for the propagation of feature annotation.</text>
</comment>
<evidence type="ECO:0000259" key="9">
    <source>
        <dbReference type="PROSITE" id="PS51709"/>
    </source>
</evidence>
<dbReference type="GO" id="GO:0005829">
    <property type="term" value="C:cytosol"/>
    <property type="evidence" value="ECO:0007669"/>
    <property type="project" value="TreeGrafter"/>
</dbReference>
<organism evidence="10 11">
    <name type="scientific">Eiseniibacteriota bacterium</name>
    <dbReference type="NCBI Taxonomy" id="2212470"/>
    <lineage>
        <taxon>Bacteria</taxon>
        <taxon>Candidatus Eiseniibacteriota</taxon>
    </lineage>
</organism>
<reference evidence="10 11" key="1">
    <citation type="journal article" date="2019" name="Nat. Microbiol.">
        <title>Mediterranean grassland soil C-N compound turnover is dependent on rainfall and depth, and is mediated by genomically divergent microorganisms.</title>
        <authorList>
            <person name="Diamond S."/>
            <person name="Andeer P.F."/>
            <person name="Li Z."/>
            <person name="Crits-Christoph A."/>
            <person name="Burstein D."/>
            <person name="Anantharaman K."/>
            <person name="Lane K.R."/>
            <person name="Thomas B.C."/>
            <person name="Pan C."/>
            <person name="Northen T.R."/>
            <person name="Banfield J.F."/>
        </authorList>
    </citation>
    <scope>NUCLEOTIDE SEQUENCE [LARGE SCALE GENOMIC DNA]</scope>
    <source>
        <strain evidence="10">WS_3</strain>
    </source>
</reference>
<dbReference type="InterPro" id="IPR006073">
    <property type="entry name" value="GTP-bd"/>
</dbReference>
<dbReference type="InterPro" id="IPR025867">
    <property type="entry name" value="MnmE_helical"/>
</dbReference>
<dbReference type="NCBIfam" id="TIGR00231">
    <property type="entry name" value="small_GTP"/>
    <property type="match status" value="1"/>
</dbReference>
<feature type="binding site" evidence="6">
    <location>
        <position position="274"/>
    </location>
    <ligand>
        <name>Mg(2+)</name>
        <dbReference type="ChEBI" id="CHEBI:18420"/>
    </ligand>
</feature>
<feature type="binding site" evidence="6">
    <location>
        <position position="291"/>
    </location>
    <ligand>
        <name>K(+)</name>
        <dbReference type="ChEBI" id="CHEBI:29103"/>
    </ligand>
</feature>
<feature type="binding site" evidence="6">
    <location>
        <position position="270"/>
    </location>
    <ligand>
        <name>K(+)</name>
        <dbReference type="ChEBI" id="CHEBI:29103"/>
    </ligand>
</feature>
<feature type="binding site" evidence="6">
    <location>
        <position position="295"/>
    </location>
    <ligand>
        <name>Mg(2+)</name>
        <dbReference type="ChEBI" id="CHEBI:18420"/>
    </ligand>
</feature>
<evidence type="ECO:0000256" key="3">
    <source>
        <dbReference type="ARBA" id="ARBA00022741"/>
    </source>
</evidence>
<dbReference type="GO" id="GO:0002098">
    <property type="term" value="P:tRNA wobble uridine modification"/>
    <property type="evidence" value="ECO:0007669"/>
    <property type="project" value="TreeGrafter"/>
</dbReference>
<feature type="domain" description="TrmE-type G" evidence="9">
    <location>
        <begin position="260"/>
        <end position="422"/>
    </location>
</feature>
<comment type="subcellular location">
    <subcellularLocation>
        <location evidence="6">Cytoplasm</location>
    </subcellularLocation>
</comment>
<comment type="subunit">
    <text evidence="6">Homodimer. Heterotetramer of two MnmE and two MnmG subunits.</text>
</comment>
<dbReference type="Gene3D" id="1.20.120.430">
    <property type="entry name" value="tRNA modification GTPase MnmE domain 2"/>
    <property type="match status" value="1"/>
</dbReference>
<evidence type="ECO:0000256" key="6">
    <source>
        <dbReference type="HAMAP-Rule" id="MF_00379"/>
    </source>
</evidence>
<feature type="compositionally biased region" description="Basic and acidic residues" evidence="8">
    <location>
        <begin position="88"/>
        <end position="103"/>
    </location>
</feature>
<dbReference type="NCBIfam" id="TIGR00450">
    <property type="entry name" value="mnmE_trmE_thdF"/>
    <property type="match status" value="1"/>
</dbReference>
<comment type="cofactor">
    <cofactor evidence="6">
        <name>K(+)</name>
        <dbReference type="ChEBI" id="CHEBI:29103"/>
    </cofactor>
    <text evidence="6">Binds 1 potassium ion per subunit.</text>
</comment>
<feature type="binding site" evidence="6">
    <location>
        <begin position="289"/>
        <end position="295"/>
    </location>
    <ligand>
        <name>GTP</name>
        <dbReference type="ChEBI" id="CHEBI:37565"/>
    </ligand>
</feature>
<evidence type="ECO:0000313" key="11">
    <source>
        <dbReference type="Proteomes" id="UP000320184"/>
    </source>
</evidence>
<dbReference type="HAMAP" id="MF_00379">
    <property type="entry name" value="GTPase_MnmE"/>
    <property type="match status" value="1"/>
</dbReference>
<dbReference type="SUPFAM" id="SSF52540">
    <property type="entry name" value="P-loop containing nucleoside triphosphate hydrolases"/>
    <property type="match status" value="1"/>
</dbReference>
<dbReference type="PANTHER" id="PTHR42714">
    <property type="entry name" value="TRNA MODIFICATION GTPASE GTPBP3"/>
    <property type="match status" value="1"/>
</dbReference>
<evidence type="ECO:0000256" key="8">
    <source>
        <dbReference type="SAM" id="MobiDB-lite"/>
    </source>
</evidence>